<dbReference type="FunFam" id="3.30.200.20:FF:000042">
    <property type="entry name" value="Aurora kinase A"/>
    <property type="match status" value="1"/>
</dbReference>
<keyword evidence="1 7" id="KW-0723">Serine/threonine-protein kinase</keyword>
<evidence type="ECO:0000256" key="5">
    <source>
        <dbReference type="ARBA" id="ARBA00022840"/>
    </source>
</evidence>
<dbReference type="InterPro" id="IPR008271">
    <property type="entry name" value="Ser/Thr_kinase_AS"/>
</dbReference>
<dbReference type="PROSITE" id="PS00108">
    <property type="entry name" value="PROTEIN_KINASE_ST"/>
    <property type="match status" value="1"/>
</dbReference>
<comment type="similarity">
    <text evidence="7">Belongs to the protein kinase superfamily.</text>
</comment>
<dbReference type="InParanoid" id="A0A1E7FAB3"/>
<evidence type="ECO:0000313" key="11">
    <source>
        <dbReference type="Proteomes" id="UP000095751"/>
    </source>
</evidence>
<organism evidence="10 11">
    <name type="scientific">Fragilariopsis cylindrus CCMP1102</name>
    <dbReference type="NCBI Taxonomy" id="635003"/>
    <lineage>
        <taxon>Eukaryota</taxon>
        <taxon>Sar</taxon>
        <taxon>Stramenopiles</taxon>
        <taxon>Ochrophyta</taxon>
        <taxon>Bacillariophyta</taxon>
        <taxon>Bacillariophyceae</taxon>
        <taxon>Bacillariophycidae</taxon>
        <taxon>Bacillariales</taxon>
        <taxon>Bacillariaceae</taxon>
        <taxon>Fragilariopsis</taxon>
    </lineage>
</organism>
<evidence type="ECO:0000256" key="6">
    <source>
        <dbReference type="PROSITE-ProRule" id="PRU10141"/>
    </source>
</evidence>
<dbReference type="SMART" id="SM00220">
    <property type="entry name" value="S_TKc"/>
    <property type="match status" value="1"/>
</dbReference>
<keyword evidence="5 6" id="KW-0067">ATP-binding</keyword>
<evidence type="ECO:0000256" key="7">
    <source>
        <dbReference type="RuleBase" id="RU000304"/>
    </source>
</evidence>
<dbReference type="Gene3D" id="3.30.200.20">
    <property type="entry name" value="Phosphorylase Kinase, domain 1"/>
    <property type="match status" value="1"/>
</dbReference>
<proteinExistence type="inferred from homology"/>
<dbReference type="PANTHER" id="PTHR24353">
    <property type="entry name" value="CYCLIC NUCLEOTIDE-DEPENDENT PROTEIN KINASE"/>
    <property type="match status" value="1"/>
</dbReference>
<dbReference type="Gene3D" id="1.10.510.10">
    <property type="entry name" value="Transferase(Phosphotransferase) domain 1"/>
    <property type="match status" value="1"/>
</dbReference>
<dbReference type="EMBL" id="KV784359">
    <property type="protein sequence ID" value="OEU15074.1"/>
    <property type="molecule type" value="Genomic_DNA"/>
</dbReference>
<gene>
    <name evidence="10" type="ORF">FRACYDRAFT_186625</name>
</gene>
<keyword evidence="3 6" id="KW-0547">Nucleotide-binding</keyword>
<dbReference type="PROSITE" id="PS51285">
    <property type="entry name" value="AGC_KINASE_CTER"/>
    <property type="match status" value="1"/>
</dbReference>
<dbReference type="KEGG" id="fcy:FRACYDRAFT_186625"/>
<evidence type="ECO:0000256" key="2">
    <source>
        <dbReference type="ARBA" id="ARBA00022679"/>
    </source>
</evidence>
<evidence type="ECO:0000256" key="3">
    <source>
        <dbReference type="ARBA" id="ARBA00022741"/>
    </source>
</evidence>
<sequence length="323" mass="36488">MNDLKKHHIIGEGGFGIVWLCTSKKDNTAYALKIINKRKVLKEKQERSLLREKELLSMLQHPFILGIENSFADETNCYLVLPVIQGGTLYSYVAKNTVGGRLLPKSHVAFYAASVIEGLGHFHHRFIAYRDLKLENLMIDADGYLKIVDLGFAKIILNKSYTFCGTPGYLAPEVIFGKGHGYAVDYWSYGVILYELLFGVSPFNEIGETTMQVFKRTVLVNYKFPPSTDKNGENLIKSLLVRRAADRIGNLKSGYLDIRNHSFFQDMGVNTKKLLKKEITPPWIPNVTDQFDSQNFDDSSKFENGNIPDTPLTIAQQAVFASF</sequence>
<dbReference type="InterPro" id="IPR017441">
    <property type="entry name" value="Protein_kinase_ATP_BS"/>
</dbReference>
<protein>
    <submittedName>
        <fullName evidence="10">Kinase-like protein</fullName>
    </submittedName>
</protein>
<keyword evidence="2" id="KW-0808">Transferase</keyword>
<feature type="binding site" evidence="6">
    <location>
        <position position="33"/>
    </location>
    <ligand>
        <name>ATP</name>
        <dbReference type="ChEBI" id="CHEBI:30616"/>
    </ligand>
</feature>
<keyword evidence="11" id="KW-1185">Reference proteome</keyword>
<dbReference type="InterPro" id="IPR000961">
    <property type="entry name" value="AGC-kinase_C"/>
</dbReference>
<dbReference type="PROSITE" id="PS00107">
    <property type="entry name" value="PROTEIN_KINASE_ATP"/>
    <property type="match status" value="1"/>
</dbReference>
<accession>A0A1E7FAB3</accession>
<feature type="domain" description="Protein kinase" evidence="8">
    <location>
        <begin position="4"/>
        <end position="264"/>
    </location>
</feature>
<reference evidence="10 11" key="1">
    <citation type="submission" date="2016-09" db="EMBL/GenBank/DDBJ databases">
        <title>Extensive genetic diversity and differential bi-allelic expression allows diatom success in the polar Southern Ocean.</title>
        <authorList>
            <consortium name="DOE Joint Genome Institute"/>
            <person name="Mock T."/>
            <person name="Otillar R.P."/>
            <person name="Strauss J."/>
            <person name="Dupont C."/>
            <person name="Frickenhaus S."/>
            <person name="Maumus F."/>
            <person name="Mcmullan M."/>
            <person name="Sanges R."/>
            <person name="Schmutz J."/>
            <person name="Toseland A."/>
            <person name="Valas R."/>
            <person name="Veluchamy A."/>
            <person name="Ward B.J."/>
            <person name="Allen A."/>
            <person name="Barry K."/>
            <person name="Falciatore A."/>
            <person name="Ferrante M."/>
            <person name="Fortunato A.E."/>
            <person name="Gloeckner G."/>
            <person name="Gruber A."/>
            <person name="Hipkin R."/>
            <person name="Janech M."/>
            <person name="Kroth P."/>
            <person name="Leese F."/>
            <person name="Lindquist E."/>
            <person name="Lyon B.R."/>
            <person name="Martin J."/>
            <person name="Mayer C."/>
            <person name="Parker M."/>
            <person name="Quesneville H."/>
            <person name="Raymond J."/>
            <person name="Uhlig C."/>
            <person name="Valentin K.U."/>
            <person name="Worden A.Z."/>
            <person name="Armbrust E.V."/>
            <person name="Bowler C."/>
            <person name="Green B."/>
            <person name="Moulton V."/>
            <person name="Van Oosterhout C."/>
            <person name="Grigoriev I."/>
        </authorList>
    </citation>
    <scope>NUCLEOTIDE SEQUENCE [LARGE SCALE GENOMIC DNA]</scope>
    <source>
        <strain evidence="10 11">CCMP1102</strain>
    </source>
</reference>
<evidence type="ECO:0000313" key="10">
    <source>
        <dbReference type="EMBL" id="OEU15074.1"/>
    </source>
</evidence>
<dbReference type="OrthoDB" id="37858at2759"/>
<dbReference type="GO" id="GO:0005952">
    <property type="term" value="C:cAMP-dependent protein kinase complex"/>
    <property type="evidence" value="ECO:0007669"/>
    <property type="project" value="TreeGrafter"/>
</dbReference>
<dbReference type="GO" id="GO:0004691">
    <property type="term" value="F:cAMP-dependent protein kinase activity"/>
    <property type="evidence" value="ECO:0007669"/>
    <property type="project" value="TreeGrafter"/>
</dbReference>
<evidence type="ECO:0000259" key="8">
    <source>
        <dbReference type="PROSITE" id="PS50011"/>
    </source>
</evidence>
<keyword evidence="4 10" id="KW-0418">Kinase</keyword>
<dbReference type="Proteomes" id="UP000095751">
    <property type="component" value="Unassembled WGS sequence"/>
</dbReference>
<dbReference type="InterPro" id="IPR011009">
    <property type="entry name" value="Kinase-like_dom_sf"/>
</dbReference>
<dbReference type="SUPFAM" id="SSF56112">
    <property type="entry name" value="Protein kinase-like (PK-like)"/>
    <property type="match status" value="1"/>
</dbReference>
<name>A0A1E7FAB3_9STRA</name>
<dbReference type="InterPro" id="IPR000719">
    <property type="entry name" value="Prot_kinase_dom"/>
</dbReference>
<dbReference type="PROSITE" id="PS50011">
    <property type="entry name" value="PROTEIN_KINASE_DOM"/>
    <property type="match status" value="1"/>
</dbReference>
<evidence type="ECO:0000256" key="4">
    <source>
        <dbReference type="ARBA" id="ARBA00022777"/>
    </source>
</evidence>
<feature type="domain" description="AGC-kinase C-terminal" evidence="9">
    <location>
        <begin position="267"/>
        <end position="323"/>
    </location>
</feature>
<dbReference type="GO" id="GO:0005524">
    <property type="term" value="F:ATP binding"/>
    <property type="evidence" value="ECO:0007669"/>
    <property type="project" value="UniProtKB-UniRule"/>
</dbReference>
<evidence type="ECO:0000256" key="1">
    <source>
        <dbReference type="ARBA" id="ARBA00022527"/>
    </source>
</evidence>
<evidence type="ECO:0000259" key="9">
    <source>
        <dbReference type="PROSITE" id="PS51285"/>
    </source>
</evidence>
<dbReference type="PANTHER" id="PTHR24353:SF143">
    <property type="entry name" value="PROTEIN KINASE DOMAIN-CONTAINING PROTEIN"/>
    <property type="match status" value="1"/>
</dbReference>
<dbReference type="AlphaFoldDB" id="A0A1E7FAB3"/>
<dbReference type="Pfam" id="PF00069">
    <property type="entry name" value="Pkinase"/>
    <property type="match status" value="1"/>
</dbReference>